<accession>A0ABS4ZL21</accession>
<feature type="domain" description="Helicase ATP-binding" evidence="2">
    <location>
        <begin position="786"/>
        <end position="1053"/>
    </location>
</feature>
<evidence type="ECO:0000313" key="4">
    <source>
        <dbReference type="Proteomes" id="UP001519362"/>
    </source>
</evidence>
<feature type="region of interest" description="Disordered" evidence="1">
    <location>
        <begin position="1683"/>
        <end position="1726"/>
    </location>
</feature>
<dbReference type="RefSeq" id="WP_210007966.1">
    <property type="nucleotide sequence ID" value="NZ_CP049254.1"/>
</dbReference>
<dbReference type="GO" id="GO:0008168">
    <property type="term" value="F:methyltransferase activity"/>
    <property type="evidence" value="ECO:0007669"/>
    <property type="project" value="UniProtKB-KW"/>
</dbReference>
<evidence type="ECO:0000313" key="3">
    <source>
        <dbReference type="EMBL" id="MBP2437912.1"/>
    </source>
</evidence>
<dbReference type="GO" id="GO:0032259">
    <property type="term" value="P:methylation"/>
    <property type="evidence" value="ECO:0007669"/>
    <property type="project" value="UniProtKB-KW"/>
</dbReference>
<dbReference type="CDD" id="cd02440">
    <property type="entry name" value="AdoMet_MTases"/>
    <property type="match status" value="1"/>
</dbReference>
<name>A0ABS4ZL21_9MICO</name>
<dbReference type="SUPFAM" id="SSF53335">
    <property type="entry name" value="S-adenosyl-L-methionine-dependent methyltransferases"/>
    <property type="match status" value="1"/>
</dbReference>
<proteinExistence type="predicted"/>
<dbReference type="Gene3D" id="3.40.50.150">
    <property type="entry name" value="Vaccinia Virus protein VP39"/>
    <property type="match status" value="1"/>
</dbReference>
<organism evidence="3 4">
    <name type="scientific">Microbacterium amylolyticum</name>
    <dbReference type="NCBI Taxonomy" id="936337"/>
    <lineage>
        <taxon>Bacteria</taxon>
        <taxon>Bacillati</taxon>
        <taxon>Actinomycetota</taxon>
        <taxon>Actinomycetes</taxon>
        <taxon>Micrococcales</taxon>
        <taxon>Microbacteriaceae</taxon>
        <taxon>Microbacterium</taxon>
    </lineage>
</organism>
<gene>
    <name evidence="3" type="ORF">JOF34_002556</name>
</gene>
<dbReference type="Gene3D" id="3.40.50.300">
    <property type="entry name" value="P-loop containing nucleotide triphosphate hydrolases"/>
    <property type="match status" value="2"/>
</dbReference>
<sequence length="1726" mass="189729">MGEARAASPGVARFLPATQDDLAPSGAKARFAANVAAIRVAQQLDREQRLATADEQRTLARYGSWGAVPDVFDPAKESWAHERAELQTLLDEASYDAAQRTTINAHYTDPAYVREIWSALDALGFDGGTVLEPGSGAGTFIGLAPESADMIGVELDPTTASIARGLYPQAAIRTESFAETPFPDGHVDAVVGNVPFGNVTLHDPRHNAGRHSMHNHFIIKSLALTRPGGLVAVLTSHYTLDAQNPAARREMSQMADLVGAVRLPSGAHRRAAGTEVVTDLLVFRKREAGEVARDRQWETTTPRVIDGEKVSVNAYFDDHPAHILGDLAVRSGAYGSASLHVDSSDLSSVDVVLRTALDGVVDRAIERGQTMTQPTAAVETARTAFVETDTAVWDGTLLATDAGIMRVRGGRREPVKVAAKNVRELTALIKIRDAVTTVLDLEASSPDDTDDLVAAREDLRDRYDAYAAQYGPINRFTLSKSDSRITPQAPRLMRGDPFGPAVLALELFDEESQTARHAAILGQRVLSPRPVREGAETPAEAISISRDRTGRIDLDTIAYLLGTDQVDARAQLGTLVFDDPARDGQIVAASEYLSGNVRLKLDQARAANETDPGRYSTNIAALEDALPEAIPQDQIEAQLGAVWIDIPTYQQFFRETLQDRNLTIESPLPGKWKVTGNKHTLRAREEWGTDDRSAIAIAENLLEQMPITVKDQIDVGETTKRVINAEKTTAAQEKAQKLQERFSEWAWEDPDRAARLSDEYNRRFNSIVLRSYDRDGEYLTLPGLTETFKPREHQLAAVARIVSEQAVGLFHQVGAGKTAEMVMGAMELKRMGLVNKPVVVVPNHMLEQFSREWLQMYPQARLLAASSKDLGKDDRRLFVARAAANDWDAIVMTHSAFQSIPLSPAFEQQYISREVETMREALTHAQDEGGSSYTVKEIEKAVIRLEERQKELIDLPRDPGLSFESTGIDYVMVDEAHLYKNLATASNIPGAELRGSQKSTDMHMKLDYLRSQHGERVVTMATATPIANSVTEAYVMQRYLRPDLLENAGLRVFDQWAATFGKTVSEIEVAPTGGEKFRMKTRFASFQNVPEMLRMWHVSADVKTSEDLNLPVPELSVRPDGQRGPLIHTVSPGPKLRAYIDDIAQRADAVANKEVAPDVDNMLKISSDGRKAALDVRMVGLDKDVDTGKIDAAAAQILHTWQQTRDREYVDTVTKEKSPVPGGLQLVFSDLGVPNSDGRWNAYDELKNLLVDGGMNPDSIRFMGEAKTDAEKARLFQAARSGHVAVLVGSTEKMGVGTNVQARAVALHHLDAPWRPADVEQRDGRIIRQGNQNAEVSIHRYVVERSFDAYMWQTLERKGRFINQVMRGKLDVREMDDVSSSTISAAETKAIASGNPLLLEQAQTNDELGKLERLARSHSRAQSNLVQTHQIKQRRAEVLSSRILDLEHASNHVVDTSGEKFRIQIDGRTYDKRADAGAALARTMIQKGVQYTQRDQALGTIAQIGSHSIEARTIVSLGQASVEFVVAGLPDVTRRVSRERALDAGIGLVTQLENTQASIPAVLEQMKQDLADTRRDAAAAQSRIGIPFEHSDQLEAVRTRAAQIAQQLSQQASSGPAAVEEEPERFSPAELAREMEDPKWWAGRAYSELSTLVSESREKRSDDPDWRRVYSTLEDGLRSRLTPSALKSAFDIDTPPDQSVPRAETSSATGPVTGSAPDRSTGPSLS</sequence>
<dbReference type="PANTHER" id="PTHR41313:SF1">
    <property type="entry name" value="DNA METHYLASE ADENINE-SPECIFIC DOMAIN-CONTAINING PROTEIN"/>
    <property type="match status" value="1"/>
</dbReference>
<dbReference type="EMBL" id="JAGIOL010000002">
    <property type="protein sequence ID" value="MBP2437912.1"/>
    <property type="molecule type" value="Genomic_DNA"/>
</dbReference>
<keyword evidence="4" id="KW-1185">Reference proteome</keyword>
<reference evidence="3 4" key="1">
    <citation type="submission" date="2021-03" db="EMBL/GenBank/DDBJ databases">
        <title>Sequencing the genomes of 1000 actinobacteria strains.</title>
        <authorList>
            <person name="Klenk H.-P."/>
        </authorList>
    </citation>
    <scope>NUCLEOTIDE SEQUENCE [LARGE SCALE GENOMIC DNA]</scope>
    <source>
        <strain evidence="3 4">DSM 24221</strain>
    </source>
</reference>
<keyword evidence="3" id="KW-0489">Methyltransferase</keyword>
<dbReference type="InterPro" id="IPR052933">
    <property type="entry name" value="DNA_Protect_Modify"/>
</dbReference>
<dbReference type="InterPro" id="IPR014001">
    <property type="entry name" value="Helicase_ATP-bd"/>
</dbReference>
<dbReference type="SMART" id="SM00487">
    <property type="entry name" value="DEXDc"/>
    <property type="match status" value="1"/>
</dbReference>
<evidence type="ECO:0000256" key="1">
    <source>
        <dbReference type="SAM" id="MobiDB-lite"/>
    </source>
</evidence>
<dbReference type="InterPro" id="IPR029063">
    <property type="entry name" value="SAM-dependent_MTases_sf"/>
</dbReference>
<dbReference type="SUPFAM" id="SSF52540">
    <property type="entry name" value="P-loop containing nucleoside triphosphate hydrolases"/>
    <property type="match status" value="2"/>
</dbReference>
<feature type="region of interest" description="Disordered" evidence="1">
    <location>
        <begin position="1608"/>
        <end position="1628"/>
    </location>
</feature>
<dbReference type="InterPro" id="IPR027417">
    <property type="entry name" value="P-loop_NTPase"/>
</dbReference>
<dbReference type="PANTHER" id="PTHR41313">
    <property type="entry name" value="ADENINE-SPECIFIC METHYLTRANSFERASE"/>
    <property type="match status" value="1"/>
</dbReference>
<evidence type="ECO:0000259" key="2">
    <source>
        <dbReference type="SMART" id="SM00487"/>
    </source>
</evidence>
<keyword evidence="3" id="KW-0808">Transferase</keyword>
<protein>
    <submittedName>
        <fullName evidence="3">N12 class adenine-specific DNA methylase</fullName>
    </submittedName>
</protein>
<feature type="compositionally biased region" description="Low complexity" evidence="1">
    <location>
        <begin position="1608"/>
        <end position="1618"/>
    </location>
</feature>
<dbReference type="Proteomes" id="UP001519362">
    <property type="component" value="Unassembled WGS sequence"/>
</dbReference>
<comment type="caution">
    <text evidence="3">The sequence shown here is derived from an EMBL/GenBank/DDBJ whole genome shotgun (WGS) entry which is preliminary data.</text>
</comment>